<reference evidence="2" key="1">
    <citation type="journal article" date="2019" name="Int. J. Syst. Evol. Microbiol.">
        <title>The Global Catalogue of Microorganisms (GCM) 10K type strain sequencing project: providing services to taxonomists for standard genome sequencing and annotation.</title>
        <authorList>
            <consortium name="The Broad Institute Genomics Platform"/>
            <consortium name="The Broad Institute Genome Sequencing Center for Infectious Disease"/>
            <person name="Wu L."/>
            <person name="Ma J."/>
        </authorList>
    </citation>
    <scope>NUCLEOTIDE SEQUENCE [LARGE SCALE GENOMIC DNA]</scope>
    <source>
        <strain evidence="2">JCM 12607</strain>
    </source>
</reference>
<organism evidence="1 2">
    <name type="scientific">Streptomyces sanglieri</name>
    <dbReference type="NCBI Taxonomy" id="193460"/>
    <lineage>
        <taxon>Bacteria</taxon>
        <taxon>Bacillati</taxon>
        <taxon>Actinomycetota</taxon>
        <taxon>Actinomycetes</taxon>
        <taxon>Kitasatosporales</taxon>
        <taxon>Streptomycetaceae</taxon>
        <taxon>Streptomyces</taxon>
    </lineage>
</organism>
<name>A0ABW2XB31_9ACTN</name>
<comment type="caution">
    <text evidence="1">The sequence shown here is derived from an EMBL/GenBank/DDBJ whole genome shotgun (WGS) entry which is preliminary data.</text>
</comment>
<dbReference type="EMBL" id="JBHTGL010000008">
    <property type="protein sequence ID" value="MFD0629806.1"/>
    <property type="molecule type" value="Genomic_DNA"/>
</dbReference>
<evidence type="ECO:0000313" key="1">
    <source>
        <dbReference type="EMBL" id="MFD0629806.1"/>
    </source>
</evidence>
<accession>A0ABW2XB31</accession>
<dbReference type="Proteomes" id="UP001596915">
    <property type="component" value="Unassembled WGS sequence"/>
</dbReference>
<dbReference type="Gene3D" id="3.20.20.10">
    <property type="entry name" value="Alanine racemase"/>
    <property type="match status" value="1"/>
</dbReference>
<gene>
    <name evidence="1" type="ORF">ACFQ2K_51695</name>
</gene>
<dbReference type="InterPro" id="IPR029066">
    <property type="entry name" value="PLP-binding_barrel"/>
</dbReference>
<evidence type="ECO:0000313" key="2">
    <source>
        <dbReference type="Proteomes" id="UP001596915"/>
    </source>
</evidence>
<protein>
    <submittedName>
        <fullName evidence="1">Uncharacterized protein</fullName>
    </submittedName>
</protein>
<keyword evidence="2" id="KW-1185">Reference proteome</keyword>
<sequence>MKGPAEAADLARAVRTAPGLLLAGVAGFEGVRPNRRDTTTLSAVDEHCHRTITVFRNLTALFETTQPVFSMGGSAFPDRVVHALANAVRHPGDLPMVPVLRSSVSSRPALGSCRGGIGMLLVGVLFMPRAT</sequence>
<proteinExistence type="predicted"/>